<protein>
    <submittedName>
        <fullName evidence="1">Uncharacterized protein</fullName>
    </submittedName>
</protein>
<sequence>MCNSFTQVIPIALVQLSSPAIAVGRSPGCLPGAGISAKDGWDMVAGIVARVDASQSDRERRSNRVPVLESCTWTPSRAVTPQVMCCGVYCTTFYDSLEKRTRKMSANRSYRLRTF</sequence>
<dbReference type="Proteomes" id="UP001304895">
    <property type="component" value="Unassembled WGS sequence"/>
</dbReference>
<evidence type="ECO:0000313" key="2">
    <source>
        <dbReference type="Proteomes" id="UP001304895"/>
    </source>
</evidence>
<accession>A0AAN6UNC5</accession>
<gene>
    <name evidence="1" type="ORF">BT67DRAFT_234904</name>
</gene>
<reference evidence="1" key="2">
    <citation type="submission" date="2023-05" db="EMBL/GenBank/DDBJ databases">
        <authorList>
            <consortium name="Lawrence Berkeley National Laboratory"/>
            <person name="Steindorff A."/>
            <person name="Hensen N."/>
            <person name="Bonometti L."/>
            <person name="Westerberg I."/>
            <person name="Brannstrom I.O."/>
            <person name="Guillou S."/>
            <person name="Cros-Aarteil S."/>
            <person name="Calhoun S."/>
            <person name="Haridas S."/>
            <person name="Kuo A."/>
            <person name="Mondo S."/>
            <person name="Pangilinan J."/>
            <person name="Riley R."/>
            <person name="Labutti K."/>
            <person name="Andreopoulos B."/>
            <person name="Lipzen A."/>
            <person name="Chen C."/>
            <person name="Yanf M."/>
            <person name="Daum C."/>
            <person name="Ng V."/>
            <person name="Clum A."/>
            <person name="Ohm R."/>
            <person name="Martin F."/>
            <person name="Silar P."/>
            <person name="Natvig D."/>
            <person name="Lalanne C."/>
            <person name="Gautier V."/>
            <person name="Ament-Velasquez S.L."/>
            <person name="Kruys A."/>
            <person name="Hutchinson M.I."/>
            <person name="Powell A.J."/>
            <person name="Barry K."/>
            <person name="Miller A.N."/>
            <person name="Grigoriev I.V."/>
            <person name="Debuchy R."/>
            <person name="Gladieux P."/>
            <person name="Thoren M.H."/>
            <person name="Johannesson H."/>
        </authorList>
    </citation>
    <scope>NUCLEOTIDE SEQUENCE</scope>
    <source>
        <strain evidence="1">CBS 123565</strain>
    </source>
</reference>
<reference evidence="1" key="1">
    <citation type="journal article" date="2023" name="Mol. Phylogenet. Evol.">
        <title>Genome-scale phylogeny and comparative genomics of the fungal order Sordariales.</title>
        <authorList>
            <person name="Hensen N."/>
            <person name="Bonometti L."/>
            <person name="Westerberg I."/>
            <person name="Brannstrom I.O."/>
            <person name="Guillou S."/>
            <person name="Cros-Aarteil S."/>
            <person name="Calhoun S."/>
            <person name="Haridas S."/>
            <person name="Kuo A."/>
            <person name="Mondo S."/>
            <person name="Pangilinan J."/>
            <person name="Riley R."/>
            <person name="LaButti K."/>
            <person name="Andreopoulos B."/>
            <person name="Lipzen A."/>
            <person name="Chen C."/>
            <person name="Yan M."/>
            <person name="Daum C."/>
            <person name="Ng V."/>
            <person name="Clum A."/>
            <person name="Steindorff A."/>
            <person name="Ohm R.A."/>
            <person name="Martin F."/>
            <person name="Silar P."/>
            <person name="Natvig D.O."/>
            <person name="Lalanne C."/>
            <person name="Gautier V."/>
            <person name="Ament-Velasquez S.L."/>
            <person name="Kruys A."/>
            <person name="Hutchinson M.I."/>
            <person name="Powell A.J."/>
            <person name="Barry K."/>
            <person name="Miller A.N."/>
            <person name="Grigoriev I.V."/>
            <person name="Debuchy R."/>
            <person name="Gladieux P."/>
            <person name="Hiltunen Thoren M."/>
            <person name="Johannesson H."/>
        </authorList>
    </citation>
    <scope>NUCLEOTIDE SEQUENCE</scope>
    <source>
        <strain evidence="1">CBS 123565</strain>
    </source>
</reference>
<proteinExistence type="predicted"/>
<evidence type="ECO:0000313" key="1">
    <source>
        <dbReference type="EMBL" id="KAK4136217.1"/>
    </source>
</evidence>
<dbReference type="EMBL" id="MU853404">
    <property type="protein sequence ID" value="KAK4136217.1"/>
    <property type="molecule type" value="Genomic_DNA"/>
</dbReference>
<organism evidence="1 2">
    <name type="scientific">Trichocladium antarcticum</name>
    <dbReference type="NCBI Taxonomy" id="1450529"/>
    <lineage>
        <taxon>Eukaryota</taxon>
        <taxon>Fungi</taxon>
        <taxon>Dikarya</taxon>
        <taxon>Ascomycota</taxon>
        <taxon>Pezizomycotina</taxon>
        <taxon>Sordariomycetes</taxon>
        <taxon>Sordariomycetidae</taxon>
        <taxon>Sordariales</taxon>
        <taxon>Chaetomiaceae</taxon>
        <taxon>Trichocladium</taxon>
    </lineage>
</organism>
<keyword evidence="2" id="KW-1185">Reference proteome</keyword>
<name>A0AAN6UNC5_9PEZI</name>
<comment type="caution">
    <text evidence="1">The sequence shown here is derived from an EMBL/GenBank/DDBJ whole genome shotgun (WGS) entry which is preliminary data.</text>
</comment>
<dbReference type="AlphaFoldDB" id="A0AAN6UNC5"/>